<evidence type="ECO:0000256" key="5">
    <source>
        <dbReference type="ARBA" id="ARBA00022989"/>
    </source>
</evidence>
<evidence type="ECO:0000256" key="2">
    <source>
        <dbReference type="ARBA" id="ARBA00009950"/>
    </source>
</evidence>
<comment type="subcellular location">
    <subcellularLocation>
        <location evidence="1">Endoplasmic reticulum membrane</location>
        <topology evidence="1">Multi-pass membrane protein</topology>
    </subcellularLocation>
</comment>
<keyword evidence="10" id="KW-1185">Reference proteome</keyword>
<evidence type="ECO:0000256" key="4">
    <source>
        <dbReference type="ARBA" id="ARBA00022824"/>
    </source>
</evidence>
<evidence type="ECO:0000256" key="6">
    <source>
        <dbReference type="ARBA" id="ARBA00023136"/>
    </source>
</evidence>
<dbReference type="InterPro" id="IPR008506">
    <property type="entry name" value="SND2/TMEM208"/>
</dbReference>
<evidence type="ECO:0000256" key="7">
    <source>
        <dbReference type="SAM" id="MobiDB-lite"/>
    </source>
</evidence>
<dbReference type="Pfam" id="PF05620">
    <property type="entry name" value="TMEM208_SND2"/>
    <property type="match status" value="1"/>
</dbReference>
<accession>A0ABP0EA66</accession>
<dbReference type="PANTHER" id="PTHR13505:SF7">
    <property type="entry name" value="TRANSMEMBRANE PROTEIN 208"/>
    <property type="match status" value="1"/>
</dbReference>
<evidence type="ECO:0000256" key="8">
    <source>
        <dbReference type="SAM" id="Phobius"/>
    </source>
</evidence>
<keyword evidence="4" id="KW-0256">Endoplasmic reticulum</keyword>
<feature type="transmembrane region" description="Helical" evidence="8">
    <location>
        <begin position="20"/>
        <end position="38"/>
    </location>
</feature>
<feature type="compositionally biased region" description="Basic and acidic residues" evidence="7">
    <location>
        <begin position="174"/>
        <end position="184"/>
    </location>
</feature>
<evidence type="ECO:0000256" key="3">
    <source>
        <dbReference type="ARBA" id="ARBA00022692"/>
    </source>
</evidence>
<name>A0ABP0EA66_9ASCO</name>
<feature type="transmembrane region" description="Helical" evidence="8">
    <location>
        <begin position="94"/>
        <end position="112"/>
    </location>
</feature>
<keyword evidence="5 8" id="KW-1133">Transmembrane helix</keyword>
<dbReference type="Proteomes" id="UP001497600">
    <property type="component" value="Chromosome C"/>
</dbReference>
<dbReference type="PANTHER" id="PTHR13505">
    <property type="entry name" value="TRANSMEMBRANE PROTEIN 208"/>
    <property type="match status" value="1"/>
</dbReference>
<dbReference type="EMBL" id="OZ004255">
    <property type="protein sequence ID" value="CAK7901398.1"/>
    <property type="molecule type" value="Genomic_DNA"/>
</dbReference>
<protein>
    <submittedName>
        <fullName evidence="9">SRP-independent targeting protein 2</fullName>
    </submittedName>
</protein>
<proteinExistence type="inferred from homology"/>
<evidence type="ECO:0000256" key="1">
    <source>
        <dbReference type="ARBA" id="ARBA00004477"/>
    </source>
</evidence>
<evidence type="ECO:0000313" key="10">
    <source>
        <dbReference type="Proteomes" id="UP001497600"/>
    </source>
</evidence>
<evidence type="ECO:0000313" key="9">
    <source>
        <dbReference type="EMBL" id="CAK7901398.1"/>
    </source>
</evidence>
<feature type="region of interest" description="Disordered" evidence="7">
    <location>
        <begin position="145"/>
        <end position="184"/>
    </location>
</feature>
<sequence>MASSRDKKIATKNIQTLKELHLISLGINLLVLIALFVFKRPTSKLSYIILSIPAFFGQYTLEKSGRPKYGRDSTGNEKLLSSGDDIKHEGLYEYMFDVVYITWIIDILMVIFGTNYVWWLYSVIPGFASYKVFGFVKPYLFKGSGSAPKSEAGVQTNGESKKDTLSKRQAKLQARGEKQKVRYR</sequence>
<keyword evidence="3 8" id="KW-0812">Transmembrane</keyword>
<keyword evidence="6 8" id="KW-0472">Membrane</keyword>
<comment type="similarity">
    <text evidence="2">Belongs to the TMEM208 family.</text>
</comment>
<gene>
    <name evidence="9" type="primary">ENV10</name>
    <name evidence="9" type="ORF">CAAN4_C11848</name>
</gene>
<reference evidence="9 10" key="1">
    <citation type="submission" date="2024-01" db="EMBL/GenBank/DDBJ databases">
        <authorList>
            <consortium name="Genoscope - CEA"/>
            <person name="William W."/>
        </authorList>
    </citation>
    <scope>NUCLEOTIDE SEQUENCE [LARGE SCALE GENOMIC DNA]</scope>
    <source>
        <strain evidence="9 10">29B2s-10</strain>
    </source>
</reference>
<organism evidence="9 10">
    <name type="scientific">[Candida] anglica</name>
    <dbReference type="NCBI Taxonomy" id="148631"/>
    <lineage>
        <taxon>Eukaryota</taxon>
        <taxon>Fungi</taxon>
        <taxon>Dikarya</taxon>
        <taxon>Ascomycota</taxon>
        <taxon>Saccharomycotina</taxon>
        <taxon>Pichiomycetes</taxon>
        <taxon>Debaryomycetaceae</taxon>
        <taxon>Kurtzmaniella</taxon>
    </lineage>
</organism>